<keyword evidence="1" id="KW-1133">Transmembrane helix</keyword>
<protein>
    <submittedName>
        <fullName evidence="2">Uncharacterized protein</fullName>
    </submittedName>
</protein>
<name>A0ABP9L616_9RHOB</name>
<accession>A0ABP9L616</accession>
<sequence length="79" mass="8244">MLKIRTGRQFLLALASWSIAAIVGITVAFVAVGFFHLWVIVGVVGAVGAAIATGLVLQFALVTDFDAVLDARKADVADD</sequence>
<gene>
    <name evidence="2" type="ORF">GCM10023209_15990</name>
</gene>
<feature type="transmembrane region" description="Helical" evidence="1">
    <location>
        <begin position="12"/>
        <end position="32"/>
    </location>
</feature>
<dbReference type="RefSeq" id="WP_259550169.1">
    <property type="nucleotide sequence ID" value="NZ_BAABHW010000002.1"/>
</dbReference>
<evidence type="ECO:0000256" key="1">
    <source>
        <dbReference type="SAM" id="Phobius"/>
    </source>
</evidence>
<organism evidence="2 3">
    <name type="scientific">[Roseibacterium] beibuensis</name>
    <dbReference type="NCBI Taxonomy" id="1193142"/>
    <lineage>
        <taxon>Bacteria</taxon>
        <taxon>Pseudomonadati</taxon>
        <taxon>Pseudomonadota</taxon>
        <taxon>Alphaproteobacteria</taxon>
        <taxon>Rhodobacterales</taxon>
        <taxon>Roseobacteraceae</taxon>
        <taxon>Roseicyclus</taxon>
    </lineage>
</organism>
<evidence type="ECO:0000313" key="2">
    <source>
        <dbReference type="EMBL" id="GAA5071852.1"/>
    </source>
</evidence>
<evidence type="ECO:0000313" key="3">
    <source>
        <dbReference type="Proteomes" id="UP001499910"/>
    </source>
</evidence>
<proteinExistence type="predicted"/>
<comment type="caution">
    <text evidence="2">The sequence shown here is derived from an EMBL/GenBank/DDBJ whole genome shotgun (WGS) entry which is preliminary data.</text>
</comment>
<reference evidence="3" key="1">
    <citation type="journal article" date="2019" name="Int. J. Syst. Evol. Microbiol.">
        <title>The Global Catalogue of Microorganisms (GCM) 10K type strain sequencing project: providing services to taxonomists for standard genome sequencing and annotation.</title>
        <authorList>
            <consortium name="The Broad Institute Genomics Platform"/>
            <consortium name="The Broad Institute Genome Sequencing Center for Infectious Disease"/>
            <person name="Wu L."/>
            <person name="Ma J."/>
        </authorList>
    </citation>
    <scope>NUCLEOTIDE SEQUENCE [LARGE SCALE GENOMIC DNA]</scope>
    <source>
        <strain evidence="3">JCM 18015</strain>
    </source>
</reference>
<dbReference type="EMBL" id="BAABHW010000002">
    <property type="protein sequence ID" value="GAA5071852.1"/>
    <property type="molecule type" value="Genomic_DNA"/>
</dbReference>
<keyword evidence="3" id="KW-1185">Reference proteome</keyword>
<keyword evidence="1" id="KW-0812">Transmembrane</keyword>
<dbReference type="Proteomes" id="UP001499910">
    <property type="component" value="Unassembled WGS sequence"/>
</dbReference>
<keyword evidence="1" id="KW-0472">Membrane</keyword>
<feature type="transmembrane region" description="Helical" evidence="1">
    <location>
        <begin position="38"/>
        <end position="62"/>
    </location>
</feature>